<dbReference type="Proteomes" id="UP001174691">
    <property type="component" value="Unassembled WGS sequence"/>
</dbReference>
<dbReference type="InterPro" id="IPR001077">
    <property type="entry name" value="COMT_C"/>
</dbReference>
<dbReference type="SUPFAM" id="SSF53335">
    <property type="entry name" value="S-adenosyl-L-methionine-dependent methyltransferases"/>
    <property type="match status" value="1"/>
</dbReference>
<dbReference type="GO" id="GO:0032259">
    <property type="term" value="P:methylation"/>
    <property type="evidence" value="ECO:0007669"/>
    <property type="project" value="UniProtKB-KW"/>
</dbReference>
<keyword evidence="3" id="KW-0949">S-adenosyl-L-methionine</keyword>
<evidence type="ECO:0000256" key="2">
    <source>
        <dbReference type="ARBA" id="ARBA00022679"/>
    </source>
</evidence>
<dbReference type="Gene3D" id="3.40.50.150">
    <property type="entry name" value="Vaccinia Virus protein VP39"/>
    <property type="match status" value="1"/>
</dbReference>
<evidence type="ECO:0000256" key="1">
    <source>
        <dbReference type="ARBA" id="ARBA00022603"/>
    </source>
</evidence>
<evidence type="ECO:0000259" key="4">
    <source>
        <dbReference type="Pfam" id="PF00891"/>
    </source>
</evidence>
<gene>
    <name evidence="5" type="ORF">NKR19_g7684</name>
</gene>
<dbReference type="EMBL" id="JANBVN010000139">
    <property type="protein sequence ID" value="KAJ9138796.1"/>
    <property type="molecule type" value="Genomic_DNA"/>
</dbReference>
<dbReference type="InterPro" id="IPR036390">
    <property type="entry name" value="WH_DNA-bd_sf"/>
</dbReference>
<dbReference type="Gene3D" id="1.10.10.10">
    <property type="entry name" value="Winged helix-like DNA-binding domain superfamily/Winged helix DNA-binding domain"/>
    <property type="match status" value="1"/>
</dbReference>
<keyword evidence="1 5" id="KW-0489">Methyltransferase</keyword>
<dbReference type="SUPFAM" id="SSF46785">
    <property type="entry name" value="Winged helix' DNA-binding domain"/>
    <property type="match status" value="1"/>
</dbReference>
<dbReference type="Pfam" id="PF00891">
    <property type="entry name" value="Methyltransf_2"/>
    <property type="match status" value="1"/>
</dbReference>
<name>A0AA38VFW0_9PEZI</name>
<dbReference type="AlphaFoldDB" id="A0AA38VFW0"/>
<dbReference type="PROSITE" id="PS51683">
    <property type="entry name" value="SAM_OMT_II"/>
    <property type="match status" value="1"/>
</dbReference>
<sequence length="434" mass="48452">MGSVQRMSALGEEIAAKTKIVTEYLSARGLEAASLDADGLAEFPISPEDEVPFKARLELIAGTKELYDISLGPKEGLRYLAWDSVNSLSLQAVWDFNVAECVPRTGTISYEDLTAKVEAANDNLRIGVLNLRRLLRHAMTNRIFCEPVKGQVAHTRASLLFLEDEPLKNWVGFMCNDLWLPIANVVSAMKKWPASEEPTETGVNLAYGQSLPWFDFIQQDQEFSKRYNLAMKAHGGAAGYGLEHVVKGYPWGDLGKATVVDMGGNQGYVSFAVAEAFPSLSFVVQDQAGMRTPETIAKVPNALADRVRLTTHDFFTAQTEIADVYFFRMIFHGFADKYCVRILRALIPALRKGARIVINDVALPEPGTAGYIEERTMRTMDLFMQVTVNAREREADDWAALFKEADDRFRFHKVWLPEGSRMSFIEAEWAGDGD</sequence>
<proteinExistence type="predicted"/>
<keyword evidence="6" id="KW-1185">Reference proteome</keyword>
<dbReference type="InterPro" id="IPR016461">
    <property type="entry name" value="COMT-like"/>
</dbReference>
<keyword evidence="2" id="KW-0808">Transferase</keyword>
<reference evidence="5" key="1">
    <citation type="submission" date="2022-07" db="EMBL/GenBank/DDBJ databases">
        <title>Fungi with potential for degradation of polypropylene.</title>
        <authorList>
            <person name="Gostincar C."/>
        </authorList>
    </citation>
    <scope>NUCLEOTIDE SEQUENCE</scope>
    <source>
        <strain evidence="5">EXF-13287</strain>
    </source>
</reference>
<evidence type="ECO:0000256" key="3">
    <source>
        <dbReference type="ARBA" id="ARBA00022691"/>
    </source>
</evidence>
<comment type="caution">
    <text evidence="5">The sequence shown here is derived from an EMBL/GenBank/DDBJ whole genome shotgun (WGS) entry which is preliminary data.</text>
</comment>
<accession>A0AA38VFW0</accession>
<dbReference type="PANTHER" id="PTHR43712">
    <property type="entry name" value="PUTATIVE (AFU_ORTHOLOGUE AFUA_4G14580)-RELATED"/>
    <property type="match status" value="1"/>
</dbReference>
<evidence type="ECO:0000313" key="5">
    <source>
        <dbReference type="EMBL" id="KAJ9138796.1"/>
    </source>
</evidence>
<organism evidence="5 6">
    <name type="scientific">Coniochaeta hoffmannii</name>
    <dbReference type="NCBI Taxonomy" id="91930"/>
    <lineage>
        <taxon>Eukaryota</taxon>
        <taxon>Fungi</taxon>
        <taxon>Dikarya</taxon>
        <taxon>Ascomycota</taxon>
        <taxon>Pezizomycotina</taxon>
        <taxon>Sordariomycetes</taxon>
        <taxon>Sordariomycetidae</taxon>
        <taxon>Coniochaetales</taxon>
        <taxon>Coniochaetaceae</taxon>
        <taxon>Coniochaeta</taxon>
    </lineage>
</organism>
<feature type="domain" description="O-methyltransferase C-terminal" evidence="4">
    <location>
        <begin position="204"/>
        <end position="405"/>
    </location>
</feature>
<dbReference type="PANTHER" id="PTHR43712:SF16">
    <property type="entry name" value="O-METHYLTRANSFERASE ELCB"/>
    <property type="match status" value="1"/>
</dbReference>
<dbReference type="InterPro" id="IPR029063">
    <property type="entry name" value="SAM-dependent_MTases_sf"/>
</dbReference>
<dbReference type="InterPro" id="IPR036388">
    <property type="entry name" value="WH-like_DNA-bd_sf"/>
</dbReference>
<dbReference type="GO" id="GO:0008171">
    <property type="term" value="F:O-methyltransferase activity"/>
    <property type="evidence" value="ECO:0007669"/>
    <property type="project" value="InterPro"/>
</dbReference>
<evidence type="ECO:0000313" key="6">
    <source>
        <dbReference type="Proteomes" id="UP001174691"/>
    </source>
</evidence>
<protein>
    <submittedName>
        <fullName evidence="5">S-adenosyl-L-methionine-dependent methyltransferase</fullName>
    </submittedName>
</protein>